<evidence type="ECO:0000313" key="4">
    <source>
        <dbReference type="EMBL" id="KAB3537714.1"/>
    </source>
</evidence>
<dbReference type="OrthoDB" id="1706107at2"/>
<feature type="domain" description="ACT" evidence="3">
    <location>
        <begin position="133"/>
        <end position="201"/>
    </location>
</feature>
<name>A0A6I0FMZ8_9FIRM</name>
<dbReference type="InterPro" id="IPR046342">
    <property type="entry name" value="CBS_dom_sf"/>
</dbReference>
<evidence type="ECO:0000313" key="5">
    <source>
        <dbReference type="Proteomes" id="UP000432715"/>
    </source>
</evidence>
<dbReference type="InterPro" id="IPR000644">
    <property type="entry name" value="CBS_dom"/>
</dbReference>
<sequence length="201" mass="22243">MISFSFILPKKSLTLVNSNMSLNAALNLLEGGNFLSLPVVKNNEFLGVISKEKILQRMMETPEAEIFVEEIVRRDIPSLGMDSDPEEAAQLLANTNTPFVAINDVNEGFTGIITHKTIFKHYSALFGINKGHKLIITSYDIKGRLAQLTDIISKEGGNIISLIIDNPNVSTNVVKIILRLECEDIDLLRKSIEAAGFSIRK</sequence>
<evidence type="ECO:0000259" key="3">
    <source>
        <dbReference type="PROSITE" id="PS51671"/>
    </source>
</evidence>
<dbReference type="SUPFAM" id="SSF55021">
    <property type="entry name" value="ACT-like"/>
    <property type="match status" value="1"/>
</dbReference>
<dbReference type="Pfam" id="PF00571">
    <property type="entry name" value="CBS"/>
    <property type="match status" value="2"/>
</dbReference>
<dbReference type="RefSeq" id="WP_151860029.1">
    <property type="nucleotide sequence ID" value="NZ_WBZC01000009.1"/>
</dbReference>
<organism evidence="4 5">
    <name type="scientific">Alkaliphilus pronyensis</name>
    <dbReference type="NCBI Taxonomy" id="1482732"/>
    <lineage>
        <taxon>Bacteria</taxon>
        <taxon>Bacillati</taxon>
        <taxon>Bacillota</taxon>
        <taxon>Clostridia</taxon>
        <taxon>Peptostreptococcales</taxon>
        <taxon>Natronincolaceae</taxon>
        <taxon>Alkaliphilus</taxon>
    </lineage>
</organism>
<dbReference type="Proteomes" id="UP000432715">
    <property type="component" value="Unassembled WGS sequence"/>
</dbReference>
<keyword evidence="5" id="KW-1185">Reference proteome</keyword>
<dbReference type="EMBL" id="WBZC01000009">
    <property type="protein sequence ID" value="KAB3537714.1"/>
    <property type="molecule type" value="Genomic_DNA"/>
</dbReference>
<proteinExistence type="predicted"/>
<dbReference type="PROSITE" id="PS51371">
    <property type="entry name" value="CBS"/>
    <property type="match status" value="1"/>
</dbReference>
<protein>
    <submittedName>
        <fullName evidence="4">CBS domain-containing protein</fullName>
    </submittedName>
</protein>
<dbReference type="Gene3D" id="3.10.580.10">
    <property type="entry name" value="CBS-domain"/>
    <property type="match status" value="1"/>
</dbReference>
<reference evidence="4 5" key="1">
    <citation type="submission" date="2019-10" db="EMBL/GenBank/DDBJ databases">
        <title>Alkaliphilus serpentinus sp. nov. and Alkaliphilus pronyensis sp. nov., two novel anaerobic alkaliphilic species isolated from the serpentinized-hosted hydrothermal field of the Prony Bay (New Caledonia).</title>
        <authorList>
            <person name="Postec A."/>
        </authorList>
    </citation>
    <scope>NUCLEOTIDE SEQUENCE [LARGE SCALE GENOMIC DNA]</scope>
    <source>
        <strain evidence="4 5">LacV</strain>
    </source>
</reference>
<dbReference type="PROSITE" id="PS51671">
    <property type="entry name" value="ACT"/>
    <property type="match status" value="1"/>
</dbReference>
<gene>
    <name evidence="4" type="ORF">F8154_02580</name>
</gene>
<accession>A0A6I0FMZ8</accession>
<keyword evidence="1" id="KW-0129">CBS domain</keyword>
<dbReference type="SUPFAM" id="SSF54631">
    <property type="entry name" value="CBS-domain pair"/>
    <property type="match status" value="1"/>
</dbReference>
<evidence type="ECO:0000259" key="2">
    <source>
        <dbReference type="PROSITE" id="PS51371"/>
    </source>
</evidence>
<dbReference type="InterPro" id="IPR002912">
    <property type="entry name" value="ACT_dom"/>
</dbReference>
<feature type="domain" description="CBS" evidence="2">
    <location>
        <begin position="9"/>
        <end position="65"/>
    </location>
</feature>
<evidence type="ECO:0000256" key="1">
    <source>
        <dbReference type="PROSITE-ProRule" id="PRU00703"/>
    </source>
</evidence>
<dbReference type="AlphaFoldDB" id="A0A6I0FMZ8"/>
<dbReference type="InterPro" id="IPR045865">
    <property type="entry name" value="ACT-like_dom_sf"/>
</dbReference>
<comment type="caution">
    <text evidence="4">The sequence shown here is derived from an EMBL/GenBank/DDBJ whole genome shotgun (WGS) entry which is preliminary data.</text>
</comment>